<dbReference type="Proteomes" id="UP000008694">
    <property type="component" value="Unassembled WGS sequence"/>
</dbReference>
<gene>
    <name evidence="1" type="ORF">ARALYDRAFT_665222</name>
</gene>
<dbReference type="EMBL" id="GL348717">
    <property type="protein sequence ID" value="EFH53640.1"/>
    <property type="molecule type" value="Genomic_DNA"/>
</dbReference>
<dbReference type="HOGENOM" id="CLU_1512637_0_0_1"/>
<sequence>MLKTRLRLVYWRSPIRPPTLRSRHLKLPESTGDVPPVEEEAAIQLWRNMTLPGVQAFLDSDELIFNEEYKKFARSSFETNALANDLIAQYERKLKLKYTDRTHFRLLSSVFKREKSDHEKLRKKYAILEAGSNIHSAEVASLKDEIVRLGRRVFLFSLEKKEGRIKSPFLKRDSALWV</sequence>
<evidence type="ECO:0000313" key="2">
    <source>
        <dbReference type="Proteomes" id="UP000008694"/>
    </source>
</evidence>
<accession>D7LNK6</accession>
<name>D7LNK6_ARALL</name>
<proteinExistence type="predicted"/>
<evidence type="ECO:0000313" key="1">
    <source>
        <dbReference type="EMBL" id="EFH53640.1"/>
    </source>
</evidence>
<reference evidence="2" key="1">
    <citation type="journal article" date="2011" name="Nat. Genet.">
        <title>The Arabidopsis lyrata genome sequence and the basis of rapid genome size change.</title>
        <authorList>
            <person name="Hu T.T."/>
            <person name="Pattyn P."/>
            <person name="Bakker E.G."/>
            <person name="Cao J."/>
            <person name="Cheng J.-F."/>
            <person name="Clark R.M."/>
            <person name="Fahlgren N."/>
            <person name="Fawcett J.A."/>
            <person name="Grimwood J."/>
            <person name="Gundlach H."/>
            <person name="Haberer G."/>
            <person name="Hollister J.D."/>
            <person name="Ossowski S."/>
            <person name="Ottilar R.P."/>
            <person name="Salamov A.A."/>
            <person name="Schneeberger K."/>
            <person name="Spannagl M."/>
            <person name="Wang X."/>
            <person name="Yang L."/>
            <person name="Nasrallah M.E."/>
            <person name="Bergelson J."/>
            <person name="Carrington J.C."/>
            <person name="Gaut B.S."/>
            <person name="Schmutz J."/>
            <person name="Mayer K.F.X."/>
            <person name="Van de Peer Y."/>
            <person name="Grigoriev I.V."/>
            <person name="Nordborg M."/>
            <person name="Weigel D."/>
            <person name="Guo Y.-L."/>
        </authorList>
    </citation>
    <scope>NUCLEOTIDE SEQUENCE [LARGE SCALE GENOMIC DNA]</scope>
    <source>
        <strain evidence="2">cv. MN47</strain>
    </source>
</reference>
<keyword evidence="2" id="KW-1185">Reference proteome</keyword>
<dbReference type="AlphaFoldDB" id="D7LNK6"/>
<dbReference type="Gramene" id="Al_scaffold_0005_1257">
    <property type="protein sequence ID" value="Al_scaffold_0005_1257"/>
    <property type="gene ID" value="Al_scaffold_0005_1257"/>
</dbReference>
<organism evidence="2">
    <name type="scientific">Arabidopsis lyrata subsp. lyrata</name>
    <name type="common">Lyre-leaved rock-cress</name>
    <dbReference type="NCBI Taxonomy" id="81972"/>
    <lineage>
        <taxon>Eukaryota</taxon>
        <taxon>Viridiplantae</taxon>
        <taxon>Streptophyta</taxon>
        <taxon>Embryophyta</taxon>
        <taxon>Tracheophyta</taxon>
        <taxon>Spermatophyta</taxon>
        <taxon>Magnoliopsida</taxon>
        <taxon>eudicotyledons</taxon>
        <taxon>Gunneridae</taxon>
        <taxon>Pentapetalae</taxon>
        <taxon>rosids</taxon>
        <taxon>malvids</taxon>
        <taxon>Brassicales</taxon>
        <taxon>Brassicaceae</taxon>
        <taxon>Camelineae</taxon>
        <taxon>Arabidopsis</taxon>
    </lineage>
</organism>
<protein>
    <submittedName>
        <fullName evidence="1">Predicted protein</fullName>
    </submittedName>
</protein>